<keyword evidence="3" id="KW-1185">Reference proteome</keyword>
<gene>
    <name evidence="2" type="ORF">BXZ70DRAFT_955355</name>
</gene>
<dbReference type="AlphaFoldDB" id="A0A8K0XLA8"/>
<feature type="transmembrane region" description="Helical" evidence="1">
    <location>
        <begin position="18"/>
        <end position="39"/>
    </location>
</feature>
<reference evidence="2" key="1">
    <citation type="journal article" date="2021" name="New Phytol.">
        <title>Evolutionary innovations through gain and loss of genes in the ectomycorrhizal Boletales.</title>
        <authorList>
            <person name="Wu G."/>
            <person name="Miyauchi S."/>
            <person name="Morin E."/>
            <person name="Kuo A."/>
            <person name="Drula E."/>
            <person name="Varga T."/>
            <person name="Kohler A."/>
            <person name="Feng B."/>
            <person name="Cao Y."/>
            <person name="Lipzen A."/>
            <person name="Daum C."/>
            <person name="Hundley H."/>
            <person name="Pangilinan J."/>
            <person name="Johnson J."/>
            <person name="Barry K."/>
            <person name="LaButti K."/>
            <person name="Ng V."/>
            <person name="Ahrendt S."/>
            <person name="Min B."/>
            <person name="Choi I.G."/>
            <person name="Park H."/>
            <person name="Plett J.M."/>
            <person name="Magnuson J."/>
            <person name="Spatafora J.W."/>
            <person name="Nagy L.G."/>
            <person name="Henrissat B."/>
            <person name="Grigoriev I.V."/>
            <person name="Yang Z.L."/>
            <person name="Xu J."/>
            <person name="Martin F.M."/>
        </authorList>
    </citation>
    <scope>NUCLEOTIDE SEQUENCE</scope>
    <source>
        <strain evidence="2">KKN 215</strain>
    </source>
</reference>
<organism evidence="2 3">
    <name type="scientific">Cristinia sonorae</name>
    <dbReference type="NCBI Taxonomy" id="1940300"/>
    <lineage>
        <taxon>Eukaryota</taxon>
        <taxon>Fungi</taxon>
        <taxon>Dikarya</taxon>
        <taxon>Basidiomycota</taxon>
        <taxon>Agaricomycotina</taxon>
        <taxon>Agaricomycetes</taxon>
        <taxon>Agaricomycetidae</taxon>
        <taxon>Agaricales</taxon>
        <taxon>Pleurotineae</taxon>
        <taxon>Stephanosporaceae</taxon>
        <taxon>Cristinia</taxon>
    </lineage>
</organism>
<keyword evidence="1" id="KW-0812">Transmembrane</keyword>
<name>A0A8K0XLA8_9AGAR</name>
<proteinExistence type="predicted"/>
<feature type="transmembrane region" description="Helical" evidence="1">
    <location>
        <begin position="45"/>
        <end position="63"/>
    </location>
</feature>
<accession>A0A8K0XLA8</accession>
<dbReference type="EMBL" id="JAEVFJ010000040">
    <property type="protein sequence ID" value="KAH8087837.1"/>
    <property type="molecule type" value="Genomic_DNA"/>
</dbReference>
<sequence length="67" mass="7349">MDCSTTEGQKTYGTPSGYFFSSAATILSLFMLPFTPLAVASLWSWGRFSLSSVALSMLMGTVARKRW</sequence>
<evidence type="ECO:0000313" key="3">
    <source>
        <dbReference type="Proteomes" id="UP000813824"/>
    </source>
</evidence>
<keyword evidence="1" id="KW-1133">Transmembrane helix</keyword>
<protein>
    <submittedName>
        <fullName evidence="2">Uncharacterized protein</fullName>
    </submittedName>
</protein>
<dbReference type="Proteomes" id="UP000813824">
    <property type="component" value="Unassembled WGS sequence"/>
</dbReference>
<evidence type="ECO:0000256" key="1">
    <source>
        <dbReference type="SAM" id="Phobius"/>
    </source>
</evidence>
<comment type="caution">
    <text evidence="2">The sequence shown here is derived from an EMBL/GenBank/DDBJ whole genome shotgun (WGS) entry which is preliminary data.</text>
</comment>
<evidence type="ECO:0000313" key="2">
    <source>
        <dbReference type="EMBL" id="KAH8087837.1"/>
    </source>
</evidence>
<keyword evidence="1" id="KW-0472">Membrane</keyword>